<dbReference type="AlphaFoldDB" id="A0A8H3BH13"/>
<evidence type="ECO:0000256" key="10">
    <source>
        <dbReference type="SAM" id="MobiDB-lite"/>
    </source>
</evidence>
<feature type="binding site" evidence="9">
    <location>
        <position position="334"/>
    </location>
    <ligand>
        <name>Zn(2+)</name>
        <dbReference type="ChEBI" id="CHEBI:29105"/>
    </ligand>
</feature>
<evidence type="ECO:0000259" key="11">
    <source>
        <dbReference type="PROSITE" id="PS50305"/>
    </source>
</evidence>
<gene>
    <name evidence="12" type="ORF">RDB_LOCUS55041</name>
</gene>
<dbReference type="InterPro" id="IPR050134">
    <property type="entry name" value="NAD-dep_sirtuin_deacylases"/>
</dbReference>
<keyword evidence="4" id="KW-0808">Transferase</keyword>
<feature type="binding site" evidence="9">
    <location>
        <position position="313"/>
    </location>
    <ligand>
        <name>Zn(2+)</name>
        <dbReference type="ChEBI" id="CHEBI:29105"/>
    </ligand>
</feature>
<feature type="compositionally biased region" description="Low complexity" evidence="10">
    <location>
        <begin position="524"/>
        <end position="539"/>
    </location>
</feature>
<evidence type="ECO:0000256" key="4">
    <source>
        <dbReference type="ARBA" id="ARBA00022679"/>
    </source>
</evidence>
<comment type="caution">
    <text evidence="12">The sequence shown here is derived from an EMBL/GenBank/DDBJ whole genome shotgun (WGS) entry which is preliminary data.</text>
</comment>
<evidence type="ECO:0000256" key="9">
    <source>
        <dbReference type="PROSITE-ProRule" id="PRU00236"/>
    </source>
</evidence>
<dbReference type="InterPro" id="IPR029035">
    <property type="entry name" value="DHS-like_NAD/FAD-binding_dom"/>
</dbReference>
<feature type="domain" description="Deacetylase sirtuin-type" evidence="11">
    <location>
        <begin position="171"/>
        <end position="470"/>
    </location>
</feature>
<feature type="active site" description="Proton acceptor" evidence="9">
    <location>
        <position position="302"/>
    </location>
</feature>
<proteinExistence type="inferred from homology"/>
<dbReference type="SUPFAM" id="SSF52467">
    <property type="entry name" value="DHS-like NAD/FAD-binding domain"/>
    <property type="match status" value="1"/>
</dbReference>
<keyword evidence="8" id="KW-0496">Mitochondrion</keyword>
<feature type="compositionally biased region" description="Basic and acidic residues" evidence="10">
    <location>
        <begin position="355"/>
        <end position="364"/>
    </location>
</feature>
<feature type="binding site" evidence="9">
    <location>
        <position position="310"/>
    </location>
    <ligand>
        <name>Zn(2+)</name>
        <dbReference type="ChEBI" id="CHEBI:29105"/>
    </ligand>
</feature>
<evidence type="ECO:0000256" key="7">
    <source>
        <dbReference type="ARBA" id="ARBA00023027"/>
    </source>
</evidence>
<dbReference type="GO" id="GO:0005739">
    <property type="term" value="C:mitochondrion"/>
    <property type="evidence" value="ECO:0007669"/>
    <property type="project" value="UniProtKB-SubCell"/>
</dbReference>
<comment type="cofactor">
    <cofactor evidence="1">
        <name>Zn(2+)</name>
        <dbReference type="ChEBI" id="CHEBI:29105"/>
    </cofactor>
</comment>
<evidence type="ECO:0000256" key="8">
    <source>
        <dbReference type="ARBA" id="ARBA00023128"/>
    </source>
</evidence>
<dbReference type="InterPro" id="IPR003000">
    <property type="entry name" value="Sirtuin"/>
</dbReference>
<dbReference type="Gene3D" id="3.40.50.1220">
    <property type="entry name" value="TPP-binding domain"/>
    <property type="match status" value="1"/>
</dbReference>
<dbReference type="PROSITE" id="PS50305">
    <property type="entry name" value="SIRTUIN"/>
    <property type="match status" value="1"/>
</dbReference>
<accession>A0A8H3BH13</accession>
<name>A0A8H3BH13_9AGAM</name>
<protein>
    <recommendedName>
        <fullName evidence="11">Deacetylase sirtuin-type domain-containing protein</fullName>
    </recommendedName>
</protein>
<dbReference type="Proteomes" id="UP000663853">
    <property type="component" value="Unassembled WGS sequence"/>
</dbReference>
<organism evidence="12 13">
    <name type="scientific">Rhizoctonia solani</name>
    <dbReference type="NCBI Taxonomy" id="456999"/>
    <lineage>
        <taxon>Eukaryota</taxon>
        <taxon>Fungi</taxon>
        <taxon>Dikarya</taxon>
        <taxon>Basidiomycota</taxon>
        <taxon>Agaricomycotina</taxon>
        <taxon>Agaricomycetes</taxon>
        <taxon>Cantharellales</taxon>
        <taxon>Ceratobasidiaceae</taxon>
        <taxon>Rhizoctonia</taxon>
    </lineage>
</organism>
<keyword evidence="7" id="KW-0520">NAD</keyword>
<evidence type="ECO:0000256" key="3">
    <source>
        <dbReference type="ARBA" id="ARBA00006924"/>
    </source>
</evidence>
<dbReference type="Gene3D" id="3.30.1600.10">
    <property type="entry name" value="SIR2/SIRT2 'Small Domain"/>
    <property type="match status" value="1"/>
</dbReference>
<dbReference type="PANTHER" id="PTHR11085">
    <property type="entry name" value="NAD-DEPENDENT PROTEIN DEACYLASE SIRTUIN-5, MITOCHONDRIAL-RELATED"/>
    <property type="match status" value="1"/>
</dbReference>
<dbReference type="Pfam" id="PF02146">
    <property type="entry name" value="SIR2"/>
    <property type="match status" value="1"/>
</dbReference>
<feature type="region of interest" description="Disordered" evidence="10">
    <location>
        <begin position="514"/>
        <end position="568"/>
    </location>
</feature>
<feature type="region of interest" description="Disordered" evidence="10">
    <location>
        <begin position="341"/>
        <end position="375"/>
    </location>
</feature>
<dbReference type="PANTHER" id="PTHR11085:SF9">
    <property type="entry name" value="NAD-DEPENDENT PROTEIN DEACETYLASE SIRTUIN-1"/>
    <property type="match status" value="1"/>
</dbReference>
<evidence type="ECO:0000256" key="6">
    <source>
        <dbReference type="ARBA" id="ARBA00022833"/>
    </source>
</evidence>
<keyword evidence="5 9" id="KW-0479">Metal-binding</keyword>
<dbReference type="GO" id="GO:0046970">
    <property type="term" value="F:histone H4K16 deacetylase activity, NAD-dependent"/>
    <property type="evidence" value="ECO:0007669"/>
    <property type="project" value="TreeGrafter"/>
</dbReference>
<comment type="similarity">
    <text evidence="3">Belongs to the sirtuin family. Class I subfamily.</text>
</comment>
<evidence type="ECO:0000313" key="13">
    <source>
        <dbReference type="Proteomes" id="UP000663853"/>
    </source>
</evidence>
<dbReference type="EMBL" id="CAJMXA010001252">
    <property type="protein sequence ID" value="CAE6455986.1"/>
    <property type="molecule type" value="Genomic_DNA"/>
</dbReference>
<evidence type="ECO:0000256" key="1">
    <source>
        <dbReference type="ARBA" id="ARBA00001947"/>
    </source>
</evidence>
<dbReference type="GO" id="GO:0046872">
    <property type="term" value="F:metal ion binding"/>
    <property type="evidence" value="ECO:0007669"/>
    <property type="project" value="UniProtKB-KW"/>
</dbReference>
<evidence type="ECO:0000256" key="2">
    <source>
        <dbReference type="ARBA" id="ARBA00004173"/>
    </source>
</evidence>
<sequence length="568" mass="63439">MTINWITAGECTLDPEHGLNLTSTPLPSHSPATNMNGTLNPKAIIEIQPPKGLDDMYQDIDSEEFDEFESDLDEQEGGEAEVPALERLNEQMQATFSDEDVDEMIEYLKEAGMMAWIKKYVTEREIPVLLLLAALGAPIPLNAQKEPHSDANMLHRLLKVTLTRILRRRSKLEHINTPNDVVNLIKRSKNIIVLTGAGISVSCGIPDFRSSSGIYAQINENNNYELEDPQQMFDIGYFREKPSVFYLINSGFSQIYPSNFIPSPCHRFIRLLENRDILLRNYTQNIDTLETEVGVTRVLQCHGSFATATCIECKTKVNGSVLKDDIFAQQIPLCKVCNKPTPPAKGKPKSKSKKKDVWNPKQKDEDDDMDIPTPPLPKGIMKPDIVFFGEPLNDEFDHCLFKDRDSVDLLLVIGTSLKVAPVSEILTHIPHSVPQVLINKTPVTHVNPDVVLLGDADHVIEYLCDKLAWSLPGVGSPNKAKVQVRPPGIPIKPTKAYNHDHVWLFPGGEGGNWALRDPPPSLKPPSSAAPSRPDSATSSIRKRLSNESFRPTLERKDTDRSTKKSRLV</sequence>
<evidence type="ECO:0000313" key="12">
    <source>
        <dbReference type="EMBL" id="CAE6455986.1"/>
    </source>
</evidence>
<dbReference type="InterPro" id="IPR026590">
    <property type="entry name" value="Ssirtuin_cat_dom"/>
</dbReference>
<evidence type="ECO:0000256" key="5">
    <source>
        <dbReference type="ARBA" id="ARBA00022723"/>
    </source>
</evidence>
<feature type="binding site" evidence="9">
    <location>
        <position position="337"/>
    </location>
    <ligand>
        <name>Zn(2+)</name>
        <dbReference type="ChEBI" id="CHEBI:29105"/>
    </ligand>
</feature>
<dbReference type="InterPro" id="IPR026591">
    <property type="entry name" value="Sirtuin_cat_small_dom_sf"/>
</dbReference>
<keyword evidence="6 9" id="KW-0862">Zinc</keyword>
<dbReference type="GO" id="GO:0070403">
    <property type="term" value="F:NAD+ binding"/>
    <property type="evidence" value="ECO:0007669"/>
    <property type="project" value="InterPro"/>
</dbReference>
<comment type="subcellular location">
    <subcellularLocation>
        <location evidence="2">Mitochondrion</location>
    </subcellularLocation>
</comment>
<dbReference type="GO" id="GO:0005634">
    <property type="term" value="C:nucleus"/>
    <property type="evidence" value="ECO:0007669"/>
    <property type="project" value="TreeGrafter"/>
</dbReference>
<reference evidence="12" key="1">
    <citation type="submission" date="2021-01" db="EMBL/GenBank/DDBJ databases">
        <authorList>
            <person name="Kaushik A."/>
        </authorList>
    </citation>
    <scope>NUCLEOTIDE SEQUENCE</scope>
    <source>
        <strain evidence="12">AG6-10EEA</strain>
    </source>
</reference>
<feature type="compositionally biased region" description="Basic and acidic residues" evidence="10">
    <location>
        <begin position="552"/>
        <end position="562"/>
    </location>
</feature>